<feature type="compositionally biased region" description="Polar residues" evidence="1">
    <location>
        <begin position="11"/>
        <end position="20"/>
    </location>
</feature>
<gene>
    <name evidence="2" type="ORF">ACFOSE_00285</name>
</gene>
<feature type="compositionally biased region" description="Polar residues" evidence="1">
    <location>
        <begin position="135"/>
        <end position="156"/>
    </location>
</feature>
<proteinExistence type="predicted"/>
<feature type="region of interest" description="Disordered" evidence="1">
    <location>
        <begin position="55"/>
        <end position="76"/>
    </location>
</feature>
<evidence type="ECO:0000313" key="2">
    <source>
        <dbReference type="EMBL" id="MFC3931267.1"/>
    </source>
</evidence>
<dbReference type="RefSeq" id="WP_380429030.1">
    <property type="nucleotide sequence ID" value="NZ_JBHSAC010000001.1"/>
</dbReference>
<dbReference type="Proteomes" id="UP001595901">
    <property type="component" value="Unassembled WGS sequence"/>
</dbReference>
<feature type="compositionally biased region" description="Polar residues" evidence="1">
    <location>
        <begin position="112"/>
        <end position="122"/>
    </location>
</feature>
<organism evidence="2 3">
    <name type="scientific">Streptococcus dentapri</name>
    <dbReference type="NCBI Taxonomy" id="573564"/>
    <lineage>
        <taxon>Bacteria</taxon>
        <taxon>Bacillati</taxon>
        <taxon>Bacillota</taxon>
        <taxon>Bacilli</taxon>
        <taxon>Lactobacillales</taxon>
        <taxon>Streptococcaceae</taxon>
        <taxon>Streptococcus</taxon>
    </lineage>
</organism>
<dbReference type="EMBL" id="JBHSAC010000001">
    <property type="protein sequence ID" value="MFC3931267.1"/>
    <property type="molecule type" value="Genomic_DNA"/>
</dbReference>
<protein>
    <submittedName>
        <fullName evidence="2">Uncharacterized protein</fullName>
    </submittedName>
</protein>
<comment type="caution">
    <text evidence="2">The sequence shown here is derived from an EMBL/GenBank/DDBJ whole genome shotgun (WGS) entry which is preliminary data.</text>
</comment>
<evidence type="ECO:0000313" key="3">
    <source>
        <dbReference type="Proteomes" id="UP001595901"/>
    </source>
</evidence>
<sequence>MFQLFRKLSRRSSPSVNGTHRTFKNAPLSPNTPYVSPDQFSAIGAPKTGFVQQSVQPANPAGFQPMPPTYSTVTSAQPVPAPVGSLPVQPVNLAGSPATSAVSSVPVQAGSNLDVTSQSGQPLRTAEPAIESVVPTASSQSRPDLAQSAQPVSLGQSPVPKQETKPSQSKQEQYVPKQTIADKPVKSKQGIKKSVPNTNPDWQKGISRTLILENGRPIDSSGVRPTPPSKEDLEELERRRAKIKKEAAAEAKRREKRKLIKAKEAEQDKLWQQEQDLYDEEYEL</sequence>
<reference evidence="3" key="1">
    <citation type="journal article" date="2019" name="Int. J. Syst. Evol. Microbiol.">
        <title>The Global Catalogue of Microorganisms (GCM) 10K type strain sequencing project: providing services to taxonomists for standard genome sequencing and annotation.</title>
        <authorList>
            <consortium name="The Broad Institute Genomics Platform"/>
            <consortium name="The Broad Institute Genome Sequencing Center for Infectious Disease"/>
            <person name="Wu L."/>
            <person name="Ma J."/>
        </authorList>
    </citation>
    <scope>NUCLEOTIDE SEQUENCE [LARGE SCALE GENOMIC DNA]</scope>
    <source>
        <strain evidence="3">CCUG 58728</strain>
    </source>
</reference>
<evidence type="ECO:0000256" key="1">
    <source>
        <dbReference type="SAM" id="MobiDB-lite"/>
    </source>
</evidence>
<feature type="region of interest" description="Disordered" evidence="1">
    <location>
        <begin position="112"/>
        <end position="237"/>
    </location>
</feature>
<feature type="region of interest" description="Disordered" evidence="1">
    <location>
        <begin position="1"/>
        <end position="40"/>
    </location>
</feature>
<name>A0ABV8CZC5_9STRE</name>
<keyword evidence="3" id="KW-1185">Reference proteome</keyword>
<accession>A0ABV8CZC5</accession>